<sequence>MSINTNLTRASHPWLERLTTEPERAVDALLRGVAYLPELQRASPSEALMALMGDQATDAPEWDLLDQALLQWLQTRRNNADKVLTRPGGIERFIRETGEAFRAVWRLNPAEKCTLPKSCFWMRTEFFDLLRWTENFSLDTTFDLGHTLLIAGAHLQQGNEFRFLWLRICDEAAQPRLRHRLDAAFLGLASIPAGKAGGPNHDLIVGLARWAFRLPSSNHFKSDVVREWRAVKAAFPRQPNFWHEQWQAILNDERMASHPFTDWLKESDPALQLRSNPAQQRRVPKLPKNISGTISGMHEECREHGLTRQLWQTMTALLDQVEHYADATGDSYYLVTSCTNIARTILDYAPGLALTLTRRALLWAPNNGHAWSLRATALDRLGRPDMAETVLWEANRRIPSNVVFYVELASKWIERNGFAEAEALLRQAVALDSDDVLSGVELAKVLWFRNNADEATAVLRSLLHRTKNSFVLYTLGCMFVAEGRKVEATELLEQCDDANKRRLQRLISTGAAGKEEGREQLCRPRPQSSVISEQNAAWSAEMTEHALIVESAELPRLEKISRVAHADLLFKVGEERREDALRLVNAALGDSMDAYAQVVKGLAIPGYREEMKGRVGRFVGSLPVRLALCPENTNVEYWHDLIRQFPEKQHLIHLMQLIRGQSNDDVRSTLKTWCSEPTHWDSPWDNYLKQTLPQYLDSDTPLCGLIGLVHNALTQAVDVGFDATPMVA</sequence>
<dbReference type="EMBL" id="LKCI01000070">
    <property type="protein sequence ID" value="KTC57756.1"/>
    <property type="molecule type" value="Genomic_DNA"/>
</dbReference>
<evidence type="ECO:0000313" key="1">
    <source>
        <dbReference type="EMBL" id="KTC57756.1"/>
    </source>
</evidence>
<dbReference type="RefSeq" id="WP_058402685.1">
    <property type="nucleotide sequence ID" value="NZ_LKCI01000070.1"/>
</dbReference>
<comment type="caution">
    <text evidence="1">The sequence shown here is derived from an EMBL/GenBank/DDBJ whole genome shotgun (WGS) entry which is preliminary data.</text>
</comment>
<evidence type="ECO:0008006" key="3">
    <source>
        <dbReference type="Google" id="ProtNLM"/>
    </source>
</evidence>
<name>A0AAW3LWN0_PSESS</name>
<dbReference type="InterPro" id="IPR011990">
    <property type="entry name" value="TPR-like_helical_dom_sf"/>
</dbReference>
<dbReference type="SUPFAM" id="SSF48452">
    <property type="entry name" value="TPR-like"/>
    <property type="match status" value="1"/>
</dbReference>
<proteinExistence type="predicted"/>
<protein>
    <recommendedName>
        <fullName evidence="3">Tetratricopeptide repeat protein</fullName>
    </recommendedName>
</protein>
<gene>
    <name evidence="1" type="ORF">AO287_01695</name>
</gene>
<dbReference type="GO" id="GO:0042802">
    <property type="term" value="F:identical protein binding"/>
    <property type="evidence" value="ECO:0007669"/>
    <property type="project" value="InterPro"/>
</dbReference>
<organism evidence="1 2">
    <name type="scientific">Pseudomonas savastanoi</name>
    <name type="common">Pseudomonas syringae pv. savastanoi</name>
    <dbReference type="NCBI Taxonomy" id="29438"/>
    <lineage>
        <taxon>Bacteria</taxon>
        <taxon>Pseudomonadati</taxon>
        <taxon>Pseudomonadota</taxon>
        <taxon>Gammaproteobacteria</taxon>
        <taxon>Pseudomonadales</taxon>
        <taxon>Pseudomonadaceae</taxon>
        <taxon>Pseudomonas</taxon>
    </lineage>
</organism>
<dbReference type="Proteomes" id="UP000054513">
    <property type="component" value="Unassembled WGS sequence"/>
</dbReference>
<accession>A0AAW3LWN0</accession>
<reference evidence="1 2" key="1">
    <citation type="submission" date="2015-09" db="EMBL/GenBank/DDBJ databases">
        <title>Genome sequence of ICMP 19499.</title>
        <authorList>
            <person name="Visnovsky S.B."/>
            <person name="Lu A."/>
            <person name="Panda P."/>
            <person name="Pitman A.R."/>
        </authorList>
    </citation>
    <scope>NUCLEOTIDE SEQUENCE [LARGE SCALE GENOMIC DNA]</scope>
    <source>
        <strain evidence="1 2">ICMP 19499</strain>
    </source>
</reference>
<evidence type="ECO:0000313" key="2">
    <source>
        <dbReference type="Proteomes" id="UP000054513"/>
    </source>
</evidence>
<dbReference type="InterPro" id="IPR011717">
    <property type="entry name" value="TPR-4"/>
</dbReference>
<dbReference type="Gene3D" id="1.25.40.10">
    <property type="entry name" value="Tetratricopeptide repeat domain"/>
    <property type="match status" value="1"/>
</dbReference>
<dbReference type="AlphaFoldDB" id="A0AAW3LWN0"/>
<dbReference type="Pfam" id="PF07721">
    <property type="entry name" value="TPR_4"/>
    <property type="match status" value="1"/>
</dbReference>